<dbReference type="InterPro" id="IPR038729">
    <property type="entry name" value="Rad50/SbcC_AAA"/>
</dbReference>
<dbReference type="Gene3D" id="3.40.50.300">
    <property type="entry name" value="P-loop containing nucleotide triphosphate hydrolases"/>
    <property type="match status" value="2"/>
</dbReference>
<sequence length="698" mass="81439">MTIKEIELYNFRIYKNSNPIDFSNHVDKNIFVVSGRNGFGKTTFLMSLVWCLYGRQMQEVDDIYKKEIDDQGGYSKYIANSLNRLSKSEGDYKFHVSITFHNLNIPEVPCKEIVIKRSYNTKTSTSEEVEVLIDGYPSELAKEVGQEIFIREFIMPIEIAKFFFFDAEKIVSLAEVNTPEQKRRLSKAYSEVLGIKKYEDIKSELEGLQLKIRQDSASASEKSQLRLLEAEFDNCDDKIKDNEAVIQDLREKRSEKNKGSRDIQEKLIKSGSLITVEELQEIRTQEEGLTKKLAELQNELKDSYDIIPFAIAGEKFLEVNNQLVNEANFKAAKFKDENVRGVTNKILTDLIKEPKPNDLVIDYQIEKHFAETFEKLIRKHFFSDAPELPEDFQMLQEFSDLEQNELQALFNNIRYSFKESFKRITSEYNLARNELNSIRKKIRDAETNQESPMIAEFRKQKEDLDKEIIRIDETIDSLNREIGEFHNEKIQKGKRIEELSKKLNVSKKNKVKDEIITRNIGNLRDFIEKFKSKKKESLEEQILEGLETLLHKKGFVKKVEVEIIGETIDIILKNVRGEEIKKESLSKGEQQMYATALLRALVEGSDIQFPVFIDSPMQKFDEQHAENIVKYFYPNISDQVVIFPLINKELTEREYNILSNNIAKTFLINNIHEDKSEFMPLEPKDFISTYNKMYNNAD</sequence>
<evidence type="ECO:0000313" key="6">
    <source>
        <dbReference type="Proteomes" id="UP000198424"/>
    </source>
</evidence>
<evidence type="ECO:0000259" key="2">
    <source>
        <dbReference type="Pfam" id="PF13476"/>
    </source>
</evidence>
<feature type="coiled-coil region" evidence="1">
    <location>
        <begin position="421"/>
        <end position="481"/>
    </location>
</feature>
<dbReference type="SUPFAM" id="SSF52540">
    <property type="entry name" value="P-loop containing nucleoside triphosphate hydrolases"/>
    <property type="match status" value="1"/>
</dbReference>
<evidence type="ECO:0000313" key="5">
    <source>
        <dbReference type="Proteomes" id="UP000028712"/>
    </source>
</evidence>
<dbReference type="PANTHER" id="PTHR32114:SF2">
    <property type="entry name" value="ABC TRANSPORTER ABCH.3"/>
    <property type="match status" value="1"/>
</dbReference>
<dbReference type="InterPro" id="IPR017599">
    <property type="entry name" value="DNA_S_DndD"/>
</dbReference>
<dbReference type="EMBL" id="MUGY01000002">
    <property type="protein sequence ID" value="OXA97842.1"/>
    <property type="molecule type" value="Genomic_DNA"/>
</dbReference>
<gene>
    <name evidence="4" type="ORF">B0A62_03020</name>
    <name evidence="3" type="ORF">IW20_19780</name>
</gene>
<protein>
    <submittedName>
        <fullName evidence="3">DNA sulfur modification protein DndD</fullName>
    </submittedName>
</protein>
<evidence type="ECO:0000256" key="1">
    <source>
        <dbReference type="SAM" id="Coils"/>
    </source>
</evidence>
<dbReference type="eggNOG" id="COG1196">
    <property type="taxonomic scope" value="Bacteria"/>
</dbReference>
<accession>A0A086A3B9</accession>
<organism evidence="3 5">
    <name type="scientific">Flavobacterium hydatis</name>
    <name type="common">Cytophaga aquatilis</name>
    <dbReference type="NCBI Taxonomy" id="991"/>
    <lineage>
        <taxon>Bacteria</taxon>
        <taxon>Pseudomonadati</taxon>
        <taxon>Bacteroidota</taxon>
        <taxon>Flavobacteriia</taxon>
        <taxon>Flavobacteriales</taxon>
        <taxon>Flavobacteriaceae</taxon>
        <taxon>Flavobacterium</taxon>
    </lineage>
</organism>
<dbReference type="NCBIfam" id="TIGR03185">
    <property type="entry name" value="DNA_S_dndD"/>
    <property type="match status" value="1"/>
</dbReference>
<dbReference type="PANTHER" id="PTHR32114">
    <property type="entry name" value="ABC TRANSPORTER ABCH.3"/>
    <property type="match status" value="1"/>
</dbReference>
<keyword evidence="1" id="KW-0175">Coiled coil</keyword>
<dbReference type="GO" id="GO:0016887">
    <property type="term" value="F:ATP hydrolysis activity"/>
    <property type="evidence" value="ECO:0007669"/>
    <property type="project" value="InterPro"/>
</dbReference>
<evidence type="ECO:0000313" key="4">
    <source>
        <dbReference type="EMBL" id="OXA97842.1"/>
    </source>
</evidence>
<proteinExistence type="predicted"/>
<dbReference type="AlphaFoldDB" id="A0A086A3B9"/>
<dbReference type="STRING" id="991.IW20_19780"/>
<dbReference type="EMBL" id="JPRM01000036">
    <property type="protein sequence ID" value="KFF11183.1"/>
    <property type="molecule type" value="Genomic_DNA"/>
</dbReference>
<name>A0A086A3B9_FLAHY</name>
<dbReference type="Proteomes" id="UP000198424">
    <property type="component" value="Unassembled WGS sequence"/>
</dbReference>
<dbReference type="Pfam" id="PF13476">
    <property type="entry name" value="AAA_23"/>
    <property type="match status" value="1"/>
</dbReference>
<dbReference type="GO" id="GO:0006302">
    <property type="term" value="P:double-strand break repair"/>
    <property type="evidence" value="ECO:0007669"/>
    <property type="project" value="InterPro"/>
</dbReference>
<keyword evidence="6" id="KW-1185">Reference proteome</keyword>
<dbReference type="Proteomes" id="UP000028712">
    <property type="component" value="Unassembled WGS sequence"/>
</dbReference>
<reference evidence="3 5" key="1">
    <citation type="submission" date="2014-07" db="EMBL/GenBank/DDBJ databases">
        <title>Genome of Flavobacterium hydatis DSM 2063.</title>
        <authorList>
            <person name="Pipes S.E."/>
            <person name="Stropko S.J."/>
            <person name="Newman J.D."/>
        </authorList>
    </citation>
    <scope>NUCLEOTIDE SEQUENCE [LARGE SCALE GENOMIC DNA]</scope>
    <source>
        <strain evidence="3 5">DSM 2063</strain>
    </source>
</reference>
<dbReference type="InterPro" id="IPR027417">
    <property type="entry name" value="P-loop_NTPase"/>
</dbReference>
<dbReference type="RefSeq" id="WP_035626204.1">
    <property type="nucleotide sequence ID" value="NZ_JBEWQG010000007.1"/>
</dbReference>
<evidence type="ECO:0000313" key="3">
    <source>
        <dbReference type="EMBL" id="KFF11183.1"/>
    </source>
</evidence>
<comment type="caution">
    <text evidence="3">The sequence shown here is derived from an EMBL/GenBank/DDBJ whole genome shotgun (WGS) entry which is preliminary data.</text>
</comment>
<feature type="domain" description="Rad50/SbcC-type AAA" evidence="2">
    <location>
        <begin position="6"/>
        <end position="300"/>
    </location>
</feature>
<reference evidence="4 6" key="2">
    <citation type="submission" date="2016-11" db="EMBL/GenBank/DDBJ databases">
        <title>Whole genomes of Flavobacteriaceae.</title>
        <authorList>
            <person name="Stine C."/>
            <person name="Li C."/>
            <person name="Tadesse D."/>
        </authorList>
    </citation>
    <scope>NUCLEOTIDE SEQUENCE [LARGE SCALE GENOMIC DNA]</scope>
    <source>
        <strain evidence="4 6">ATCC 29551</strain>
    </source>
</reference>
<dbReference type="OrthoDB" id="9795626at2"/>